<organism evidence="21 22">
    <name type="scientific">Nomascus leucogenys</name>
    <name type="common">Northern white-cheeked gibbon</name>
    <name type="synonym">Hylobates leucogenys</name>
    <dbReference type="NCBI Taxonomy" id="61853"/>
    <lineage>
        <taxon>Eukaryota</taxon>
        <taxon>Metazoa</taxon>
        <taxon>Chordata</taxon>
        <taxon>Craniata</taxon>
        <taxon>Vertebrata</taxon>
        <taxon>Euteleostomi</taxon>
        <taxon>Mammalia</taxon>
        <taxon>Eutheria</taxon>
        <taxon>Euarchontoglires</taxon>
        <taxon>Primates</taxon>
        <taxon>Haplorrhini</taxon>
        <taxon>Catarrhini</taxon>
        <taxon>Hylobatidae</taxon>
        <taxon>Nomascus</taxon>
    </lineage>
</organism>
<dbReference type="InterPro" id="IPR007110">
    <property type="entry name" value="Ig-like_dom"/>
</dbReference>
<reference evidence="21 22" key="1">
    <citation type="submission" date="2012-10" db="EMBL/GenBank/DDBJ databases">
        <authorList>
            <consortium name="Gibbon Genome Sequencing Consortium"/>
        </authorList>
    </citation>
    <scope>NUCLEOTIDE SEQUENCE [LARGE SCALE GENOMIC DNA]</scope>
</reference>
<dbReference type="GO" id="GO:0009897">
    <property type="term" value="C:external side of plasma membrane"/>
    <property type="evidence" value="ECO:0007669"/>
    <property type="project" value="Ensembl"/>
</dbReference>
<protein>
    <recommendedName>
        <fullName evidence="16">B-cell antigen receptor complex-associated protein alpha chain</fullName>
    </recommendedName>
    <alternativeName>
        <fullName evidence="17">Ig-alpha</fullName>
    </alternativeName>
</protein>
<dbReference type="SMART" id="SM00409">
    <property type="entry name" value="IG"/>
    <property type="match status" value="1"/>
</dbReference>
<keyword evidence="2" id="KW-1003">Cell membrane</keyword>
<feature type="chain" id="PRO_5014181401" description="B-cell antigen receptor complex-associated protein alpha chain" evidence="19">
    <location>
        <begin position="33"/>
        <end position="230"/>
    </location>
</feature>
<evidence type="ECO:0000256" key="2">
    <source>
        <dbReference type="ARBA" id="ARBA00022475"/>
    </source>
</evidence>
<evidence type="ECO:0000256" key="9">
    <source>
        <dbReference type="ARBA" id="ARBA00023130"/>
    </source>
</evidence>
<evidence type="ECO:0000256" key="7">
    <source>
        <dbReference type="ARBA" id="ARBA00022859"/>
    </source>
</evidence>
<dbReference type="GO" id="GO:0045121">
    <property type="term" value="C:membrane raft"/>
    <property type="evidence" value="ECO:0007669"/>
    <property type="project" value="Ensembl"/>
</dbReference>
<dbReference type="GO" id="GO:0071755">
    <property type="term" value="C:IgM B cell receptor complex"/>
    <property type="evidence" value="ECO:0007669"/>
    <property type="project" value="Ensembl"/>
</dbReference>
<dbReference type="PROSITE" id="PS50835">
    <property type="entry name" value="IG_LIKE"/>
    <property type="match status" value="1"/>
</dbReference>
<evidence type="ECO:0000256" key="12">
    <source>
        <dbReference type="ARBA" id="ARBA00023170"/>
    </source>
</evidence>
<evidence type="ECO:0000256" key="4">
    <source>
        <dbReference type="ARBA" id="ARBA00022553"/>
    </source>
</evidence>
<dbReference type="PANTHER" id="PTHR14334">
    <property type="entry name" value="B-CELL ANTIGEN RECEPTOR COMPLEX-ASSOCIATED PROTEIN"/>
    <property type="match status" value="1"/>
</dbReference>
<dbReference type="SUPFAM" id="SSF48726">
    <property type="entry name" value="Immunoglobulin"/>
    <property type="match status" value="1"/>
</dbReference>
<evidence type="ECO:0000256" key="3">
    <source>
        <dbReference type="ARBA" id="ARBA00022481"/>
    </source>
</evidence>
<reference evidence="21" key="2">
    <citation type="submission" date="2025-08" db="UniProtKB">
        <authorList>
            <consortium name="Ensembl"/>
        </authorList>
    </citation>
    <scope>IDENTIFICATION</scope>
</reference>
<dbReference type="FunFam" id="2.60.40.10:FF:001852">
    <property type="entry name" value="B-cell antigen receptor complex-associated protein alpha chain"/>
    <property type="match status" value="1"/>
</dbReference>
<dbReference type="GO" id="GO:0030183">
    <property type="term" value="P:B cell differentiation"/>
    <property type="evidence" value="ECO:0007669"/>
    <property type="project" value="Ensembl"/>
</dbReference>
<dbReference type="GO" id="GO:0042100">
    <property type="term" value="P:B cell proliferation"/>
    <property type="evidence" value="ECO:0007669"/>
    <property type="project" value="Ensembl"/>
</dbReference>
<dbReference type="EMBL" id="ADFV01054812">
    <property type="status" value="NOT_ANNOTATED_CDS"/>
    <property type="molecule type" value="Genomic_DNA"/>
</dbReference>
<evidence type="ECO:0000256" key="10">
    <source>
        <dbReference type="ARBA" id="ARBA00023136"/>
    </source>
</evidence>
<dbReference type="Gene3D" id="2.60.40.10">
    <property type="entry name" value="Immunoglobulins"/>
    <property type="match status" value="1"/>
</dbReference>
<evidence type="ECO:0000256" key="16">
    <source>
        <dbReference type="ARBA" id="ARBA00074220"/>
    </source>
</evidence>
<dbReference type="FunCoup" id="G1RT24">
    <property type="interactions" value="283"/>
</dbReference>
<accession>G1RT24</accession>
<dbReference type="InParanoid" id="G1RT24"/>
<dbReference type="GeneTree" id="ENSGT00940000154363"/>
<dbReference type="GO" id="GO:0050853">
    <property type="term" value="P:B cell receptor signaling pathway"/>
    <property type="evidence" value="ECO:0007669"/>
    <property type="project" value="Ensembl"/>
</dbReference>
<keyword evidence="12" id="KW-0675">Receptor</keyword>
<dbReference type="Ensembl" id="ENSNLET00000017238.3">
    <property type="protein sequence ID" value="ENSNLEP00000016398.3"/>
    <property type="gene ID" value="ENSNLEG00000013502.3"/>
</dbReference>
<dbReference type="CDD" id="cd00096">
    <property type="entry name" value="Ig"/>
    <property type="match status" value="1"/>
</dbReference>
<evidence type="ECO:0000256" key="11">
    <source>
        <dbReference type="ARBA" id="ARBA00023157"/>
    </source>
</evidence>
<evidence type="ECO:0000256" key="18">
    <source>
        <dbReference type="SAM" id="Phobius"/>
    </source>
</evidence>
<dbReference type="GO" id="GO:0002250">
    <property type="term" value="P:adaptive immune response"/>
    <property type="evidence" value="ECO:0007669"/>
    <property type="project" value="UniProtKB-KW"/>
</dbReference>
<dbReference type="EMBL" id="ADFV01054813">
    <property type="status" value="NOT_ANNOTATED_CDS"/>
    <property type="molecule type" value="Genomic_DNA"/>
</dbReference>
<evidence type="ECO:0000313" key="22">
    <source>
        <dbReference type="Proteomes" id="UP000001073"/>
    </source>
</evidence>
<evidence type="ECO:0000256" key="15">
    <source>
        <dbReference type="ARBA" id="ARBA00059989"/>
    </source>
</evidence>
<dbReference type="STRING" id="61853.ENSNLEP00000016398"/>
<dbReference type="InterPro" id="IPR036179">
    <property type="entry name" value="Ig-like_dom_sf"/>
</dbReference>
<evidence type="ECO:0000256" key="6">
    <source>
        <dbReference type="ARBA" id="ARBA00022729"/>
    </source>
</evidence>
<keyword evidence="3" id="KW-0488">Methylation</keyword>
<feature type="domain" description="Ig-like" evidence="20">
    <location>
        <begin position="28"/>
        <end position="116"/>
    </location>
</feature>
<dbReference type="Pfam" id="PF13927">
    <property type="entry name" value="Ig_3"/>
    <property type="match status" value="1"/>
</dbReference>
<evidence type="ECO:0000313" key="21">
    <source>
        <dbReference type="Ensembl" id="ENSNLEP00000016398.3"/>
    </source>
</evidence>
<keyword evidence="22" id="KW-1185">Reference proteome</keyword>
<dbReference type="HOGENOM" id="CLU_106774_0_0_1"/>
<dbReference type="OMA" id="RWQNEKF"/>
<keyword evidence="14" id="KW-0393">Immunoglobulin domain</keyword>
<dbReference type="GO" id="GO:0004888">
    <property type="term" value="F:transmembrane signaling receptor activity"/>
    <property type="evidence" value="ECO:0007669"/>
    <property type="project" value="Ensembl"/>
</dbReference>
<keyword evidence="9" id="KW-1064">Adaptive immunity</keyword>
<evidence type="ECO:0000259" key="20">
    <source>
        <dbReference type="PROSITE" id="PS50835"/>
    </source>
</evidence>
<feature type="signal peptide" evidence="19">
    <location>
        <begin position="1"/>
        <end position="32"/>
    </location>
</feature>
<keyword evidence="10 18" id="KW-0472">Membrane</keyword>
<evidence type="ECO:0000256" key="5">
    <source>
        <dbReference type="ARBA" id="ARBA00022692"/>
    </source>
</evidence>
<evidence type="ECO:0000256" key="1">
    <source>
        <dbReference type="ARBA" id="ARBA00004251"/>
    </source>
</evidence>
<sequence>MPGGPGVLQALPATIFLLFLLSAAYLGPGCQALWVHGGPTSLMVSLGEDAHFQCLHNGSKNANVTWWRVLHGNYTWPPEFLGPGEDLNGTLIIQNVNKSHGGIYVCRVQEGNKTYRQSCGTYLRVRQPPPRPFLDMGEGTKNRIITAEGIILLFCAVVPGTLLLFRKRWQNEKLGLDAGDEYEDENLYELSEGALNLDDCSMYEDISRGLQGTYQDVGSLNIGDVQLEKP</sequence>
<feature type="transmembrane region" description="Helical" evidence="18">
    <location>
        <begin position="144"/>
        <end position="165"/>
    </location>
</feature>
<keyword evidence="13" id="KW-0325">Glycoprotein</keyword>
<evidence type="ECO:0000256" key="17">
    <source>
        <dbReference type="ARBA" id="ARBA00079134"/>
    </source>
</evidence>
<evidence type="ECO:0000256" key="19">
    <source>
        <dbReference type="SAM" id="SignalP"/>
    </source>
</evidence>
<keyword evidence="6 19" id="KW-0732">Signal</keyword>
<name>G1RT24_NOMLE</name>
<evidence type="ECO:0000256" key="13">
    <source>
        <dbReference type="ARBA" id="ARBA00023180"/>
    </source>
</evidence>
<comment type="subcellular location">
    <subcellularLocation>
        <location evidence="1">Cell membrane</location>
        <topology evidence="1">Single-pass type I membrane protein</topology>
    </subcellularLocation>
</comment>
<keyword evidence="4" id="KW-0597">Phosphoprotein</keyword>
<evidence type="ECO:0000256" key="8">
    <source>
        <dbReference type="ARBA" id="ARBA00022989"/>
    </source>
</evidence>
<keyword evidence="7" id="KW-0391">Immunity</keyword>
<dbReference type="GO" id="GO:0042802">
    <property type="term" value="F:identical protein binding"/>
    <property type="evidence" value="ECO:0007669"/>
    <property type="project" value="Ensembl"/>
</dbReference>
<keyword evidence="8 18" id="KW-1133">Transmembrane helix</keyword>
<dbReference type="eggNOG" id="ENOG502S1DI">
    <property type="taxonomic scope" value="Eukaryota"/>
</dbReference>
<dbReference type="Proteomes" id="UP000001073">
    <property type="component" value="Chromosome 17"/>
</dbReference>
<reference evidence="21" key="3">
    <citation type="submission" date="2025-09" db="UniProtKB">
        <authorList>
            <consortium name="Ensembl"/>
        </authorList>
    </citation>
    <scope>IDENTIFICATION</scope>
</reference>
<dbReference type="InterPro" id="IPR013783">
    <property type="entry name" value="Ig-like_fold"/>
</dbReference>
<dbReference type="EMBL" id="ADFV01054814">
    <property type="status" value="NOT_ANNOTATED_CDS"/>
    <property type="molecule type" value="Genomic_DNA"/>
</dbReference>
<keyword evidence="11" id="KW-1015">Disulfide bond</keyword>
<dbReference type="GO" id="GO:0005771">
    <property type="term" value="C:multivesicular body"/>
    <property type="evidence" value="ECO:0007669"/>
    <property type="project" value="Ensembl"/>
</dbReference>
<keyword evidence="5 18" id="KW-0812">Transmembrane</keyword>
<dbReference type="AlphaFoldDB" id="G1RT24"/>
<dbReference type="InterPro" id="IPR003599">
    <property type="entry name" value="Ig_sub"/>
</dbReference>
<dbReference type="PANTHER" id="PTHR14334:SF1">
    <property type="entry name" value="B-CELL ANTIGEN RECEPTOR COMPLEX-ASSOCIATED PROTEIN ALPHA CHAIN"/>
    <property type="match status" value="1"/>
</dbReference>
<comment type="function">
    <text evidence="15">Required in cooperation with CD79B for initiation of the signal transduction cascade activated by binding of antigen to the B-cell antigen receptor complex (BCR) which leads to internalization of the complex, trafficking to late endosomes and antigen presentation. Also required for BCR surface expression and for efficient differentiation of pro- and pre-B-cells. Stimulates SYK autophosphorylation and activation. Binds to BLNK, bringing BLNK into proximity with SYK and allowing SYK to phosphorylate BLNK. Also interacts with and increases activity of some Src-family tyrosine kinases. Represses BCR signaling during development of immature B-cells.</text>
</comment>
<gene>
    <name evidence="21" type="primary">CD79A</name>
</gene>
<evidence type="ECO:0000256" key="14">
    <source>
        <dbReference type="ARBA" id="ARBA00023319"/>
    </source>
</evidence>
<proteinExistence type="predicted"/>